<evidence type="ECO:0000259" key="3">
    <source>
        <dbReference type="Pfam" id="PF20204"/>
    </source>
</evidence>
<comment type="caution">
    <text evidence="4">The sequence shown here is derived from an EMBL/GenBank/DDBJ whole genome shotgun (WGS) entry which is preliminary data.</text>
</comment>
<dbReference type="Pfam" id="PF20204">
    <property type="entry name" value="DUF6566"/>
    <property type="match status" value="1"/>
</dbReference>
<feature type="chain" id="PRO_5045562363" description="DUF6566 domain-containing protein" evidence="2">
    <location>
        <begin position="26"/>
        <end position="134"/>
    </location>
</feature>
<evidence type="ECO:0000313" key="4">
    <source>
        <dbReference type="EMBL" id="MCC8391196.1"/>
    </source>
</evidence>
<proteinExistence type="predicted"/>
<accession>A0ABS8JMT0</accession>
<feature type="compositionally biased region" description="Polar residues" evidence="1">
    <location>
        <begin position="43"/>
        <end position="55"/>
    </location>
</feature>
<gene>
    <name evidence="4" type="ORF">LJ656_01220</name>
</gene>
<organism evidence="4 5">
    <name type="scientific">Paraburkholderia sejongensis</name>
    <dbReference type="NCBI Taxonomy" id="2886946"/>
    <lineage>
        <taxon>Bacteria</taxon>
        <taxon>Pseudomonadati</taxon>
        <taxon>Pseudomonadota</taxon>
        <taxon>Betaproteobacteria</taxon>
        <taxon>Burkholderiales</taxon>
        <taxon>Burkholderiaceae</taxon>
        <taxon>Paraburkholderia</taxon>
    </lineage>
</organism>
<feature type="domain" description="DUF6566" evidence="3">
    <location>
        <begin position="56"/>
        <end position="132"/>
    </location>
</feature>
<evidence type="ECO:0000256" key="2">
    <source>
        <dbReference type="SAM" id="SignalP"/>
    </source>
</evidence>
<keyword evidence="5" id="KW-1185">Reference proteome</keyword>
<protein>
    <recommendedName>
        <fullName evidence="3">DUF6566 domain-containing protein</fullName>
    </recommendedName>
</protein>
<dbReference type="EMBL" id="JAJITD010000001">
    <property type="protein sequence ID" value="MCC8391196.1"/>
    <property type="molecule type" value="Genomic_DNA"/>
</dbReference>
<sequence>MTTSLAAARGMALALVLAVFPPAEDSMNPSSDDTYRAGDPSTGGATTPAGSPSVHQTRVAYRGTLIAVTAYQNARHAWIADIALIRDGQQMQLPPGLANAQPITPEWLTEAEALRAGVEHGRYLVDRALPDPRA</sequence>
<name>A0ABS8JMT0_9BURK</name>
<evidence type="ECO:0000256" key="1">
    <source>
        <dbReference type="SAM" id="MobiDB-lite"/>
    </source>
</evidence>
<dbReference type="InterPro" id="IPR046696">
    <property type="entry name" value="DUF6566"/>
</dbReference>
<keyword evidence="2" id="KW-0732">Signal</keyword>
<dbReference type="RefSeq" id="WP_230507460.1">
    <property type="nucleotide sequence ID" value="NZ_JAJITD010000001.1"/>
</dbReference>
<feature type="signal peptide" evidence="2">
    <location>
        <begin position="1"/>
        <end position="25"/>
    </location>
</feature>
<evidence type="ECO:0000313" key="5">
    <source>
        <dbReference type="Proteomes" id="UP001431019"/>
    </source>
</evidence>
<feature type="region of interest" description="Disordered" evidence="1">
    <location>
        <begin position="26"/>
        <end position="55"/>
    </location>
</feature>
<dbReference type="Proteomes" id="UP001431019">
    <property type="component" value="Unassembled WGS sequence"/>
</dbReference>
<reference evidence="4 5" key="1">
    <citation type="submission" date="2021-11" db="EMBL/GenBank/DDBJ databases">
        <authorList>
            <person name="Oh E.-T."/>
            <person name="Kim S.-B."/>
        </authorList>
    </citation>
    <scope>NUCLEOTIDE SEQUENCE [LARGE SCALE GENOMIC DNA]</scope>
    <source>
        <strain evidence="4 5">MMS20-SJTR3</strain>
    </source>
</reference>